<dbReference type="Pfam" id="PF01478">
    <property type="entry name" value="Peptidase_A24"/>
    <property type="match status" value="1"/>
</dbReference>
<sequence>MCLTSESNSAASLATTLALTATLILLTLIDAKYYLLPDALTLPLLASGLIAAYAGASSLSLDEAIAGAIFGYALLWIPARLFLYFHRVHGLGQGDIKLMAAVGAWLGAGMAPVVLLVASLLGVLFFTLRYAMTGAVKRHIPFGPFITFSMWLALLKDPFIIDLSIGIQAWL</sequence>
<feature type="transmembrane region" description="Helical" evidence="3">
    <location>
        <begin position="98"/>
        <end position="126"/>
    </location>
</feature>
<proteinExistence type="inferred from homology"/>
<gene>
    <name evidence="5" type="ORF">SOASR030_24010</name>
</gene>
<evidence type="ECO:0000256" key="3">
    <source>
        <dbReference type="SAM" id="Phobius"/>
    </source>
</evidence>
<dbReference type="PANTHER" id="PTHR30487">
    <property type="entry name" value="TYPE 4 PREPILIN-LIKE PROTEINS LEADER PEPTIDE-PROCESSING ENZYME"/>
    <property type="match status" value="1"/>
</dbReference>
<evidence type="ECO:0000313" key="5">
    <source>
        <dbReference type="EMBL" id="GKX56289.1"/>
    </source>
</evidence>
<keyword evidence="6" id="KW-1185">Reference proteome</keyword>
<evidence type="ECO:0000259" key="4">
    <source>
        <dbReference type="Pfam" id="PF01478"/>
    </source>
</evidence>
<feature type="transmembrane region" description="Helical" evidence="3">
    <location>
        <begin position="41"/>
        <end position="59"/>
    </location>
</feature>
<comment type="caution">
    <text evidence="5">The sequence shown here is derived from an EMBL/GenBank/DDBJ whole genome shotgun (WGS) entry which is preliminary data.</text>
</comment>
<dbReference type="PRINTS" id="PR00864">
    <property type="entry name" value="PREPILNPTASE"/>
</dbReference>
<dbReference type="Proteomes" id="UP001058124">
    <property type="component" value="Unassembled WGS sequence"/>
</dbReference>
<dbReference type="InterPro" id="IPR014032">
    <property type="entry name" value="Peptidase_A24A_bac"/>
</dbReference>
<evidence type="ECO:0000313" key="6">
    <source>
        <dbReference type="Proteomes" id="UP001058124"/>
    </source>
</evidence>
<feature type="transmembrane region" description="Helical" evidence="3">
    <location>
        <begin position="12"/>
        <end position="29"/>
    </location>
</feature>
<dbReference type="Gene3D" id="1.20.120.1220">
    <property type="match status" value="1"/>
</dbReference>
<reference evidence="5" key="1">
    <citation type="submission" date="2022-06" db="EMBL/GenBank/DDBJ databases">
        <title>Draft genome sequences of Leminorella grimontii str. JCM5902.</title>
        <authorList>
            <person name="Wakabayashi Y."/>
            <person name="Kojima K."/>
        </authorList>
    </citation>
    <scope>NUCLEOTIDE SEQUENCE</scope>
    <source>
        <strain evidence="5">JCM 5902</strain>
    </source>
</reference>
<protein>
    <recommendedName>
        <fullName evidence="4">Prepilin type IV endopeptidase peptidase domain-containing protein</fullName>
    </recommendedName>
</protein>
<dbReference type="AlphaFoldDB" id="A0AAV5N3I2"/>
<feature type="transmembrane region" description="Helical" evidence="3">
    <location>
        <begin position="138"/>
        <end position="155"/>
    </location>
</feature>
<feature type="domain" description="Prepilin type IV endopeptidase peptidase" evidence="4">
    <location>
        <begin position="18"/>
        <end position="126"/>
    </location>
</feature>
<name>A0AAV5N3I2_9GAMM</name>
<dbReference type="InterPro" id="IPR000045">
    <property type="entry name" value="Prepilin_IV_endopep_pep"/>
</dbReference>
<feature type="transmembrane region" description="Helical" evidence="3">
    <location>
        <begin position="65"/>
        <end position="86"/>
    </location>
</feature>
<keyword evidence="3" id="KW-0472">Membrane</keyword>
<dbReference type="GO" id="GO:0005886">
    <property type="term" value="C:plasma membrane"/>
    <property type="evidence" value="ECO:0007669"/>
    <property type="project" value="TreeGrafter"/>
</dbReference>
<organism evidence="5 6">
    <name type="scientific">Leminorella grimontii</name>
    <dbReference type="NCBI Taxonomy" id="82981"/>
    <lineage>
        <taxon>Bacteria</taxon>
        <taxon>Pseudomonadati</taxon>
        <taxon>Pseudomonadota</taxon>
        <taxon>Gammaproteobacteria</taxon>
        <taxon>Enterobacterales</taxon>
        <taxon>Budviciaceae</taxon>
        <taxon>Leminorella</taxon>
    </lineage>
</organism>
<dbReference type="PANTHER" id="PTHR30487:SF0">
    <property type="entry name" value="PREPILIN LEADER PEPTIDASE_N-METHYLTRANSFERASE-RELATED"/>
    <property type="match status" value="1"/>
</dbReference>
<dbReference type="GO" id="GO:0004190">
    <property type="term" value="F:aspartic-type endopeptidase activity"/>
    <property type="evidence" value="ECO:0007669"/>
    <property type="project" value="InterPro"/>
</dbReference>
<dbReference type="InterPro" id="IPR050882">
    <property type="entry name" value="Prepilin_peptidase/N-MTase"/>
</dbReference>
<dbReference type="EMBL" id="BRLH01000005">
    <property type="protein sequence ID" value="GKX56289.1"/>
    <property type="molecule type" value="Genomic_DNA"/>
</dbReference>
<evidence type="ECO:0000256" key="1">
    <source>
        <dbReference type="ARBA" id="ARBA00005801"/>
    </source>
</evidence>
<comment type="similarity">
    <text evidence="1 2">Belongs to the peptidase A24 family.</text>
</comment>
<dbReference type="GO" id="GO:0006465">
    <property type="term" value="P:signal peptide processing"/>
    <property type="evidence" value="ECO:0007669"/>
    <property type="project" value="TreeGrafter"/>
</dbReference>
<keyword evidence="3" id="KW-0812">Transmembrane</keyword>
<evidence type="ECO:0000256" key="2">
    <source>
        <dbReference type="RuleBase" id="RU003793"/>
    </source>
</evidence>
<keyword evidence="3" id="KW-1133">Transmembrane helix</keyword>
<accession>A0AAV5N3I2</accession>